<organism evidence="1 2">
    <name type="scientific">Pelagivirga sediminicola</name>
    <dbReference type="NCBI Taxonomy" id="2170575"/>
    <lineage>
        <taxon>Bacteria</taxon>
        <taxon>Pseudomonadati</taxon>
        <taxon>Pseudomonadota</taxon>
        <taxon>Alphaproteobacteria</taxon>
        <taxon>Rhodobacterales</taxon>
        <taxon>Paracoccaceae</taxon>
        <taxon>Pelagivirga</taxon>
    </lineage>
</organism>
<evidence type="ECO:0000313" key="1">
    <source>
        <dbReference type="EMBL" id="PVA08722.1"/>
    </source>
</evidence>
<name>A0A2T7G2R9_9RHOB</name>
<comment type="caution">
    <text evidence="1">The sequence shown here is derived from an EMBL/GenBank/DDBJ whole genome shotgun (WGS) entry which is preliminary data.</text>
</comment>
<accession>A0A2T7G2R9</accession>
<keyword evidence="2" id="KW-1185">Reference proteome</keyword>
<gene>
    <name evidence="1" type="ORF">DC366_17805</name>
</gene>
<evidence type="ECO:0000313" key="2">
    <source>
        <dbReference type="Proteomes" id="UP000244446"/>
    </source>
</evidence>
<reference evidence="1 2" key="1">
    <citation type="submission" date="2018-04" db="EMBL/GenBank/DDBJ databases">
        <title>Pelagivirga bohaiensis gen. nov., sp. nov., a bacterium isolated from the Bohai Sea.</title>
        <authorList>
            <person name="Ji X."/>
        </authorList>
    </citation>
    <scope>NUCLEOTIDE SEQUENCE [LARGE SCALE GENOMIC DNA]</scope>
    <source>
        <strain evidence="1 2">BH-SD19</strain>
    </source>
</reference>
<dbReference type="RefSeq" id="WP_108693540.1">
    <property type="nucleotide sequence ID" value="NZ_QCYH01000019.1"/>
</dbReference>
<sequence length="97" mass="10675">MTKSNFWVCGCATANGEHINEDHSRACRYCDARKQDCSEIVVPSGLGGVFTVSILEVEDDRARVTTTGNSGDFDDMPPFWVSTSKIERRTRSKGAAQ</sequence>
<dbReference type="OrthoDB" id="7853721at2"/>
<protein>
    <submittedName>
        <fullName evidence="1">Uncharacterized protein</fullName>
    </submittedName>
</protein>
<dbReference type="EMBL" id="QCYH01000019">
    <property type="protein sequence ID" value="PVA08722.1"/>
    <property type="molecule type" value="Genomic_DNA"/>
</dbReference>
<proteinExistence type="predicted"/>
<dbReference type="Proteomes" id="UP000244446">
    <property type="component" value="Unassembled WGS sequence"/>
</dbReference>
<dbReference type="AlphaFoldDB" id="A0A2T7G2R9"/>